<feature type="compositionally biased region" description="Basic and acidic residues" evidence="1">
    <location>
        <begin position="1"/>
        <end position="41"/>
    </location>
</feature>
<dbReference type="EMBL" id="GEDG01023459">
    <property type="protein sequence ID" value="JAP16723.1"/>
    <property type="molecule type" value="Transcribed_RNA"/>
</dbReference>
<protein>
    <submittedName>
        <fullName evidence="2">Putative ovule protein</fullName>
    </submittedName>
</protein>
<name>A0A0V0H972_SOLCH</name>
<accession>A0A0V0H972</accession>
<evidence type="ECO:0000313" key="2">
    <source>
        <dbReference type="EMBL" id="JAP16723.1"/>
    </source>
</evidence>
<dbReference type="AlphaFoldDB" id="A0A0V0H972"/>
<feature type="region of interest" description="Disordered" evidence="1">
    <location>
        <begin position="1"/>
        <end position="44"/>
    </location>
</feature>
<reference evidence="2" key="1">
    <citation type="submission" date="2015-12" db="EMBL/GenBank/DDBJ databases">
        <title>Gene expression during late stages of embryo sac development: a critical building block for successful pollen-pistil interactions.</title>
        <authorList>
            <person name="Liu Y."/>
            <person name="Joly V."/>
            <person name="Sabar M."/>
            <person name="Matton D.P."/>
        </authorList>
    </citation>
    <scope>NUCLEOTIDE SEQUENCE</scope>
</reference>
<evidence type="ECO:0000256" key="1">
    <source>
        <dbReference type="SAM" id="MobiDB-lite"/>
    </source>
</evidence>
<proteinExistence type="predicted"/>
<organism evidence="2">
    <name type="scientific">Solanum chacoense</name>
    <name type="common">Chaco potato</name>
    <dbReference type="NCBI Taxonomy" id="4108"/>
    <lineage>
        <taxon>Eukaryota</taxon>
        <taxon>Viridiplantae</taxon>
        <taxon>Streptophyta</taxon>
        <taxon>Embryophyta</taxon>
        <taxon>Tracheophyta</taxon>
        <taxon>Spermatophyta</taxon>
        <taxon>Magnoliopsida</taxon>
        <taxon>eudicotyledons</taxon>
        <taxon>Gunneridae</taxon>
        <taxon>Pentapetalae</taxon>
        <taxon>asterids</taxon>
        <taxon>lamiids</taxon>
        <taxon>Solanales</taxon>
        <taxon>Solanaceae</taxon>
        <taxon>Solanoideae</taxon>
        <taxon>Solaneae</taxon>
        <taxon>Solanum</taxon>
    </lineage>
</organism>
<sequence>MLKEKKLRKNAEKEDKNHKTEDERRKKLLESRRERRKKEVNELSLQLASSKRKIEIVAGKQRTKEREIAQGSPTLTKKNLALKL</sequence>